<gene>
    <name evidence="2" type="ORF">L873DRAFT_1710937</name>
</gene>
<evidence type="ECO:0000256" key="1">
    <source>
        <dbReference type="SAM" id="SignalP"/>
    </source>
</evidence>
<keyword evidence="3" id="KW-1185">Reference proteome</keyword>
<dbReference type="OrthoDB" id="5305166at2759"/>
<feature type="signal peptide" evidence="1">
    <location>
        <begin position="1"/>
        <end position="22"/>
    </location>
</feature>
<evidence type="ECO:0000313" key="3">
    <source>
        <dbReference type="Proteomes" id="UP000276215"/>
    </source>
</evidence>
<reference evidence="2 3" key="1">
    <citation type="journal article" date="2018" name="Nat. Ecol. Evol.">
        <title>Pezizomycetes genomes reveal the molecular basis of ectomycorrhizal truffle lifestyle.</title>
        <authorList>
            <person name="Murat C."/>
            <person name="Payen T."/>
            <person name="Noel B."/>
            <person name="Kuo A."/>
            <person name="Morin E."/>
            <person name="Chen J."/>
            <person name="Kohler A."/>
            <person name="Krizsan K."/>
            <person name="Balestrini R."/>
            <person name="Da Silva C."/>
            <person name="Montanini B."/>
            <person name="Hainaut M."/>
            <person name="Levati E."/>
            <person name="Barry K.W."/>
            <person name="Belfiori B."/>
            <person name="Cichocki N."/>
            <person name="Clum A."/>
            <person name="Dockter R.B."/>
            <person name="Fauchery L."/>
            <person name="Guy J."/>
            <person name="Iotti M."/>
            <person name="Le Tacon F."/>
            <person name="Lindquist E.A."/>
            <person name="Lipzen A."/>
            <person name="Malagnac F."/>
            <person name="Mello A."/>
            <person name="Molinier V."/>
            <person name="Miyauchi S."/>
            <person name="Poulain J."/>
            <person name="Riccioni C."/>
            <person name="Rubini A."/>
            <person name="Sitrit Y."/>
            <person name="Splivallo R."/>
            <person name="Traeger S."/>
            <person name="Wang M."/>
            <person name="Zifcakova L."/>
            <person name="Wipf D."/>
            <person name="Zambonelli A."/>
            <person name="Paolocci F."/>
            <person name="Nowrousian M."/>
            <person name="Ottonello S."/>
            <person name="Baldrian P."/>
            <person name="Spatafora J.W."/>
            <person name="Henrissat B."/>
            <person name="Nagy L.G."/>
            <person name="Aury J.M."/>
            <person name="Wincker P."/>
            <person name="Grigoriev I.V."/>
            <person name="Bonfante P."/>
            <person name="Martin F.M."/>
        </authorList>
    </citation>
    <scope>NUCLEOTIDE SEQUENCE [LARGE SCALE GENOMIC DNA]</scope>
    <source>
        <strain evidence="2 3">120613-1</strain>
    </source>
</reference>
<feature type="chain" id="PRO_5018069065" description="C-type lectin domain-containing protein" evidence="1">
    <location>
        <begin position="23"/>
        <end position="260"/>
    </location>
</feature>
<dbReference type="EMBL" id="ML120478">
    <property type="protein sequence ID" value="RPA92198.1"/>
    <property type="molecule type" value="Genomic_DNA"/>
</dbReference>
<organism evidence="2 3">
    <name type="scientific">Choiromyces venosus 120613-1</name>
    <dbReference type="NCBI Taxonomy" id="1336337"/>
    <lineage>
        <taxon>Eukaryota</taxon>
        <taxon>Fungi</taxon>
        <taxon>Dikarya</taxon>
        <taxon>Ascomycota</taxon>
        <taxon>Pezizomycotina</taxon>
        <taxon>Pezizomycetes</taxon>
        <taxon>Pezizales</taxon>
        <taxon>Tuberaceae</taxon>
        <taxon>Choiromyces</taxon>
    </lineage>
</organism>
<protein>
    <recommendedName>
        <fullName evidence="4">C-type lectin domain-containing protein</fullName>
    </recommendedName>
</protein>
<sequence length="260" mass="29893">MKPTFEILLTSLLLLSLTGVLGSSAGKYPYCTLTRTHTYYDNFGPLFVEHRYTCSFPTSHRPIKAHSSSSERTWGPIRLPAPWDHPAGSQSGDPRVASRGSIISEEEDYTQQLHASQQKHQVVSYGCEYLPSPKHLPRNKYSNLFWGVSQLANQTCLMPGEMVEFVDYKRPWTADWRFTNVNRGEGEICDWYTELANIGRALHYYCYHTLGRPEDEEYSGGEEIIAFGRDSDERRGQRWCLRYSKKGWGEKLFDEECLGI</sequence>
<name>A0A3N4J529_9PEZI</name>
<dbReference type="Proteomes" id="UP000276215">
    <property type="component" value="Unassembled WGS sequence"/>
</dbReference>
<proteinExistence type="predicted"/>
<dbReference type="AlphaFoldDB" id="A0A3N4J529"/>
<evidence type="ECO:0000313" key="2">
    <source>
        <dbReference type="EMBL" id="RPA92198.1"/>
    </source>
</evidence>
<accession>A0A3N4J529</accession>
<keyword evidence="1" id="KW-0732">Signal</keyword>
<evidence type="ECO:0008006" key="4">
    <source>
        <dbReference type="Google" id="ProtNLM"/>
    </source>
</evidence>